<accession>A0A3B0WXQ1</accession>
<feature type="non-terminal residue" evidence="2">
    <location>
        <position position="121"/>
    </location>
</feature>
<dbReference type="AlphaFoldDB" id="A0A3B0WXQ1"/>
<dbReference type="EMBL" id="UOFH01000135">
    <property type="protein sequence ID" value="VAW60301.1"/>
    <property type="molecule type" value="Genomic_DNA"/>
</dbReference>
<dbReference type="Pfam" id="PF00551">
    <property type="entry name" value="Formyl_trans_N"/>
    <property type="match status" value="1"/>
</dbReference>
<evidence type="ECO:0000313" key="2">
    <source>
        <dbReference type="EMBL" id="VAW60301.1"/>
    </source>
</evidence>
<dbReference type="SUPFAM" id="SSF53328">
    <property type="entry name" value="Formyltransferase"/>
    <property type="match status" value="1"/>
</dbReference>
<dbReference type="Gene3D" id="3.40.50.12230">
    <property type="match status" value="1"/>
</dbReference>
<evidence type="ECO:0000259" key="1">
    <source>
        <dbReference type="Pfam" id="PF00551"/>
    </source>
</evidence>
<protein>
    <recommendedName>
        <fullName evidence="1">Formyl transferase N-terminal domain-containing protein</fullName>
    </recommendedName>
</protein>
<organism evidence="2">
    <name type="scientific">hydrothermal vent metagenome</name>
    <dbReference type="NCBI Taxonomy" id="652676"/>
    <lineage>
        <taxon>unclassified sequences</taxon>
        <taxon>metagenomes</taxon>
        <taxon>ecological metagenomes</taxon>
    </lineage>
</organism>
<gene>
    <name evidence="2" type="ORF">MNBD_GAMMA08-2361</name>
</gene>
<name>A0A3B0WXQ1_9ZZZZ</name>
<dbReference type="InterPro" id="IPR002376">
    <property type="entry name" value="Formyl_transf_N"/>
</dbReference>
<feature type="domain" description="Formyl transferase N-terminal" evidence="1">
    <location>
        <begin position="53"/>
        <end position="121"/>
    </location>
</feature>
<reference evidence="2" key="1">
    <citation type="submission" date="2018-06" db="EMBL/GenBank/DDBJ databases">
        <authorList>
            <person name="Zhirakovskaya E."/>
        </authorList>
    </citation>
    <scope>NUCLEOTIDE SEQUENCE</scope>
</reference>
<sequence>MKKTCYLFGSKSLLIQCFQVIQEQGFEVKAVVSDDEAITQWAKTNNISVYRVAQQEQLLSLGAVDYIFSITHLKIIPTNILKLANNTAINFHDGLLPGYAGLNVTTWAILNQEKEHGITWH</sequence>
<dbReference type="InterPro" id="IPR036477">
    <property type="entry name" value="Formyl_transf_N_sf"/>
</dbReference>
<proteinExistence type="predicted"/>